<dbReference type="CDD" id="cd07596">
    <property type="entry name" value="BAR_SNX"/>
    <property type="match status" value="1"/>
</dbReference>
<dbReference type="InterPro" id="IPR044279">
    <property type="entry name" value="SNX2A/B"/>
</dbReference>
<feature type="region of interest" description="Disordered" evidence="2">
    <location>
        <begin position="625"/>
        <end position="646"/>
    </location>
</feature>
<dbReference type="Gene3D" id="1.20.1270.60">
    <property type="entry name" value="Arfaptin homology (AH) domain/BAR domain"/>
    <property type="match status" value="1"/>
</dbReference>
<gene>
    <name evidence="4" type="ORF">HYH02_014915</name>
</gene>
<dbReference type="SMART" id="SM00312">
    <property type="entry name" value="PX"/>
    <property type="match status" value="1"/>
</dbReference>
<feature type="region of interest" description="Disordered" evidence="2">
    <location>
        <begin position="26"/>
        <end position="65"/>
    </location>
</feature>
<evidence type="ECO:0000313" key="5">
    <source>
        <dbReference type="Proteomes" id="UP000613740"/>
    </source>
</evidence>
<dbReference type="GO" id="GO:0005768">
    <property type="term" value="C:endosome"/>
    <property type="evidence" value="ECO:0007669"/>
    <property type="project" value="UniProtKB-ARBA"/>
</dbReference>
<proteinExistence type="predicted"/>
<evidence type="ECO:0000256" key="1">
    <source>
        <dbReference type="SAM" id="Coils"/>
    </source>
</evidence>
<dbReference type="InterPro" id="IPR036871">
    <property type="entry name" value="PX_dom_sf"/>
</dbReference>
<feature type="region of interest" description="Disordered" evidence="2">
    <location>
        <begin position="146"/>
        <end position="193"/>
    </location>
</feature>
<dbReference type="Gene3D" id="3.30.1520.10">
    <property type="entry name" value="Phox-like domain"/>
    <property type="match status" value="1"/>
</dbReference>
<dbReference type="AlphaFoldDB" id="A0A835SU63"/>
<comment type="caution">
    <text evidence="4">The sequence shown here is derived from an EMBL/GenBank/DDBJ whole genome shotgun (WGS) entry which is preliminary data.</text>
</comment>
<dbReference type="OrthoDB" id="271164at2759"/>
<sequence length="646" mass="68972">MDDPLNATVDPLDELGGLVGETLNLFDAPVNPGSANRSPATHGGLPAQHSDSPGFGAAGPRSSPDAVAQSIDLDLLGGGPGVTSSLVTAPTGAPEVDVPLIAEDDVTLGFGYEPPSQQQPQKSFGVGPLGHVEPLSHSAAAHVSSVSAAAAAQPSPRNSYRELQPDDGPSTSAGAGPSTSAGGASTSAAASAAPPIRVWVRDPERNEAPNKLGIRTTYFTYLVRTESVLPGMRTDGTEVRRRFSEFDALHKLVKAHYRGYIIPPLPEKSFIDAKLAHEDFLRLRRADLQAFLRGIVNHPALRDAEALKLFLLQPGELHYNPAWIGLLHSIGSSPDGQESLVGALGVSVGGGGGGSAGAKAAAGFNSLVAWVRHSVGVGGGPRRELDEDEQQLRHAKELMRDLERLLQLCCESARVMCGHMEALAADMYELGRNMGMLSKWEETLRAHSGTYTEAGYSASKRAADCKQLSYATARQHTMWKSASVKTAASLVALHDYYIIMPEAVAALEERERCLDQIHELEADLAAKQAELSKSGGAAGRGLQGRQTQGDRRAYTLTNAVDKLEEQLKVCRDTYALIKGRNMEELRRLHLSREADFHAMMCHYSAVQAQLMQASADMWRTTARQFAGEPVEGSGISADGDSPRQDD</sequence>
<reference evidence="4" key="1">
    <citation type="journal article" date="2020" name="bioRxiv">
        <title>Comparative genomics of Chlamydomonas.</title>
        <authorList>
            <person name="Craig R.J."/>
            <person name="Hasan A.R."/>
            <person name="Ness R.W."/>
            <person name="Keightley P.D."/>
        </authorList>
    </citation>
    <scope>NUCLEOTIDE SEQUENCE</scope>
    <source>
        <strain evidence="4">CCAP 11/173</strain>
    </source>
</reference>
<dbReference type="InterPro" id="IPR027267">
    <property type="entry name" value="AH/BAR_dom_sf"/>
</dbReference>
<keyword evidence="5" id="KW-1185">Reference proteome</keyword>
<protein>
    <recommendedName>
        <fullName evidence="3">PX domain-containing protein</fullName>
    </recommendedName>
</protein>
<dbReference type="EMBL" id="JAEHOD010000111">
    <property type="protein sequence ID" value="KAG2425916.1"/>
    <property type="molecule type" value="Genomic_DNA"/>
</dbReference>
<evidence type="ECO:0000259" key="3">
    <source>
        <dbReference type="PROSITE" id="PS50195"/>
    </source>
</evidence>
<dbReference type="SUPFAM" id="SSF64268">
    <property type="entry name" value="PX domain"/>
    <property type="match status" value="1"/>
</dbReference>
<dbReference type="Proteomes" id="UP000613740">
    <property type="component" value="Unassembled WGS sequence"/>
</dbReference>
<dbReference type="GO" id="GO:0035091">
    <property type="term" value="F:phosphatidylinositol binding"/>
    <property type="evidence" value="ECO:0007669"/>
    <property type="project" value="InterPro"/>
</dbReference>
<accession>A0A835SU63</accession>
<dbReference type="PANTHER" id="PTHR46757">
    <property type="entry name" value="SORTING NEXIN-RELATED"/>
    <property type="match status" value="1"/>
</dbReference>
<dbReference type="Pfam" id="PF09325">
    <property type="entry name" value="Vps5"/>
    <property type="match status" value="1"/>
</dbReference>
<dbReference type="PANTHER" id="PTHR46757:SF2">
    <property type="entry name" value="OS05G0346100 PROTEIN"/>
    <property type="match status" value="1"/>
</dbReference>
<dbReference type="Pfam" id="PF00787">
    <property type="entry name" value="PX"/>
    <property type="match status" value="1"/>
</dbReference>
<feature type="region of interest" description="Disordered" evidence="2">
    <location>
        <begin position="108"/>
        <end position="131"/>
    </location>
</feature>
<feature type="domain" description="PX" evidence="3">
    <location>
        <begin position="199"/>
        <end position="317"/>
    </location>
</feature>
<feature type="coiled-coil region" evidence="1">
    <location>
        <begin position="503"/>
        <end position="530"/>
    </location>
</feature>
<organism evidence="4 5">
    <name type="scientific">Chlamydomonas schloesseri</name>
    <dbReference type="NCBI Taxonomy" id="2026947"/>
    <lineage>
        <taxon>Eukaryota</taxon>
        <taxon>Viridiplantae</taxon>
        <taxon>Chlorophyta</taxon>
        <taxon>core chlorophytes</taxon>
        <taxon>Chlorophyceae</taxon>
        <taxon>CS clade</taxon>
        <taxon>Chlamydomonadales</taxon>
        <taxon>Chlamydomonadaceae</taxon>
        <taxon>Chlamydomonas</taxon>
    </lineage>
</organism>
<feature type="compositionally biased region" description="Low complexity" evidence="2">
    <location>
        <begin position="168"/>
        <end position="193"/>
    </location>
</feature>
<dbReference type="PROSITE" id="PS50195">
    <property type="entry name" value="PX"/>
    <property type="match status" value="1"/>
</dbReference>
<name>A0A835SU63_9CHLO</name>
<evidence type="ECO:0000256" key="2">
    <source>
        <dbReference type="SAM" id="MobiDB-lite"/>
    </source>
</evidence>
<evidence type="ECO:0000313" key="4">
    <source>
        <dbReference type="EMBL" id="KAG2425916.1"/>
    </source>
</evidence>
<keyword evidence="1" id="KW-0175">Coiled coil</keyword>
<dbReference type="InterPro" id="IPR015404">
    <property type="entry name" value="Vps5_C"/>
</dbReference>
<dbReference type="InterPro" id="IPR001683">
    <property type="entry name" value="PX_dom"/>
</dbReference>